<reference evidence="1" key="1">
    <citation type="submission" date="2014-09" db="EMBL/GenBank/DDBJ databases">
        <authorList>
            <person name="Magalhaes I.L.F."/>
            <person name="Oliveira U."/>
            <person name="Santos F.R."/>
            <person name="Vidigal T.H.D.A."/>
            <person name="Brescovit A.D."/>
            <person name="Santos A.J."/>
        </authorList>
    </citation>
    <scope>NUCLEOTIDE SEQUENCE</scope>
    <source>
        <tissue evidence="1">Shoot tissue taken approximately 20 cm above the soil surface</tissue>
    </source>
</reference>
<dbReference type="EMBL" id="GBRH01176621">
    <property type="protein sequence ID" value="JAE21275.1"/>
    <property type="molecule type" value="Transcribed_RNA"/>
</dbReference>
<sequence length="62" mass="7360">MICNNVKLDSAMGIQMTKWKLKASGCLRNKCRNSSMLRWTIRKVLRNTKAQQQEYAKEDRQR</sequence>
<proteinExistence type="predicted"/>
<accession>A0A0A9G868</accession>
<protein>
    <submittedName>
        <fullName evidence="1">Uncharacterized protein</fullName>
    </submittedName>
</protein>
<evidence type="ECO:0000313" key="1">
    <source>
        <dbReference type="EMBL" id="JAE21275.1"/>
    </source>
</evidence>
<dbReference type="AlphaFoldDB" id="A0A0A9G868"/>
<reference evidence="1" key="2">
    <citation type="journal article" date="2015" name="Data Brief">
        <title>Shoot transcriptome of the giant reed, Arundo donax.</title>
        <authorList>
            <person name="Barrero R.A."/>
            <person name="Guerrero F.D."/>
            <person name="Moolhuijzen P."/>
            <person name="Goolsby J.A."/>
            <person name="Tidwell J."/>
            <person name="Bellgard S.E."/>
            <person name="Bellgard M.I."/>
        </authorList>
    </citation>
    <scope>NUCLEOTIDE SEQUENCE</scope>
    <source>
        <tissue evidence="1">Shoot tissue taken approximately 20 cm above the soil surface</tissue>
    </source>
</reference>
<organism evidence="1">
    <name type="scientific">Arundo donax</name>
    <name type="common">Giant reed</name>
    <name type="synonym">Donax arundinaceus</name>
    <dbReference type="NCBI Taxonomy" id="35708"/>
    <lineage>
        <taxon>Eukaryota</taxon>
        <taxon>Viridiplantae</taxon>
        <taxon>Streptophyta</taxon>
        <taxon>Embryophyta</taxon>
        <taxon>Tracheophyta</taxon>
        <taxon>Spermatophyta</taxon>
        <taxon>Magnoliopsida</taxon>
        <taxon>Liliopsida</taxon>
        <taxon>Poales</taxon>
        <taxon>Poaceae</taxon>
        <taxon>PACMAD clade</taxon>
        <taxon>Arundinoideae</taxon>
        <taxon>Arundineae</taxon>
        <taxon>Arundo</taxon>
    </lineage>
</organism>
<name>A0A0A9G868_ARUDO</name>